<proteinExistence type="inferred from homology"/>
<dbReference type="InterPro" id="IPR014746">
    <property type="entry name" value="Gln_synth/guanido_kin_cat_dom"/>
</dbReference>
<name>A0A7I9WGP0_9MYCO</name>
<evidence type="ECO:0000256" key="3">
    <source>
        <dbReference type="PROSITE-ProRule" id="PRU01331"/>
    </source>
</evidence>
<evidence type="ECO:0000313" key="6">
    <source>
        <dbReference type="EMBL" id="GFG56864.1"/>
    </source>
</evidence>
<keyword evidence="2" id="KW-0436">Ligase</keyword>
<protein>
    <submittedName>
        <fullName evidence="6">Glutamine synthetase</fullName>
    </submittedName>
</protein>
<dbReference type="EMBL" id="BLKT01000003">
    <property type="protein sequence ID" value="GFG56864.1"/>
    <property type="molecule type" value="Genomic_DNA"/>
</dbReference>
<dbReference type="InterPro" id="IPR036651">
    <property type="entry name" value="Gln_synt_N_sf"/>
</dbReference>
<comment type="caution">
    <text evidence="6">The sequence shown here is derived from an EMBL/GenBank/DDBJ whole genome shotgun (WGS) entry which is preliminary data.</text>
</comment>
<dbReference type="GO" id="GO:0004356">
    <property type="term" value="F:glutamine synthetase activity"/>
    <property type="evidence" value="ECO:0007669"/>
    <property type="project" value="InterPro"/>
</dbReference>
<comment type="similarity">
    <text evidence="1 3 4">Belongs to the glutamine synthetase family.</text>
</comment>
<dbReference type="SMART" id="SM01230">
    <property type="entry name" value="Gln-synt_C"/>
    <property type="match status" value="1"/>
</dbReference>
<dbReference type="Gene3D" id="3.10.20.70">
    <property type="entry name" value="Glutamine synthetase, N-terminal domain"/>
    <property type="match status" value="1"/>
</dbReference>
<reference evidence="6 7" key="1">
    <citation type="journal article" date="2019" name="Emerg. Microbes Infect.">
        <title>Comprehensive subspecies identification of 175 nontuberculous mycobacteria species based on 7547 genomic profiles.</title>
        <authorList>
            <person name="Matsumoto Y."/>
            <person name="Kinjo T."/>
            <person name="Motooka D."/>
            <person name="Nabeya D."/>
            <person name="Jung N."/>
            <person name="Uechi K."/>
            <person name="Horii T."/>
            <person name="Iida T."/>
            <person name="Fujita J."/>
            <person name="Nakamura S."/>
        </authorList>
    </citation>
    <scope>NUCLEOTIDE SEQUENCE [LARGE SCALE GENOMIC DNA]</scope>
    <source>
        <strain evidence="6 7">JCM 13392</strain>
    </source>
</reference>
<organism evidence="6 7">
    <name type="scientific">Mycolicibacterium murale</name>
    <dbReference type="NCBI Taxonomy" id="182220"/>
    <lineage>
        <taxon>Bacteria</taxon>
        <taxon>Bacillati</taxon>
        <taxon>Actinomycetota</taxon>
        <taxon>Actinomycetes</taxon>
        <taxon>Mycobacteriales</taxon>
        <taxon>Mycobacteriaceae</taxon>
        <taxon>Mycolicibacterium</taxon>
    </lineage>
</organism>
<evidence type="ECO:0000313" key="7">
    <source>
        <dbReference type="Proteomes" id="UP000465241"/>
    </source>
</evidence>
<dbReference type="PANTHER" id="PTHR43785:SF14">
    <property type="entry name" value="GLUTAMINE SYNTHETASE"/>
    <property type="match status" value="1"/>
</dbReference>
<feature type="domain" description="GS catalytic" evidence="5">
    <location>
        <begin position="134"/>
        <end position="456"/>
    </location>
</feature>
<keyword evidence="7" id="KW-1185">Reference proteome</keyword>
<dbReference type="Pfam" id="PF00120">
    <property type="entry name" value="Gln-synt_C"/>
    <property type="match status" value="1"/>
</dbReference>
<gene>
    <name evidence="6" type="ORF">MMUR_10000</name>
</gene>
<evidence type="ECO:0000259" key="5">
    <source>
        <dbReference type="PROSITE" id="PS51987"/>
    </source>
</evidence>
<accession>A0A7I9WGP0</accession>
<dbReference type="SUPFAM" id="SSF55931">
    <property type="entry name" value="Glutamine synthetase/guanido kinase"/>
    <property type="match status" value="1"/>
</dbReference>
<dbReference type="Gene3D" id="3.30.590.10">
    <property type="entry name" value="Glutamine synthetase/guanido kinase, catalytic domain"/>
    <property type="match status" value="1"/>
</dbReference>
<evidence type="ECO:0000256" key="1">
    <source>
        <dbReference type="ARBA" id="ARBA00009897"/>
    </source>
</evidence>
<dbReference type="PROSITE" id="PS51987">
    <property type="entry name" value="GS_CATALYTIC"/>
    <property type="match status" value="1"/>
</dbReference>
<dbReference type="RefSeq" id="WP_193488326.1">
    <property type="nucleotide sequence ID" value="NZ_BAAAMC010000003.1"/>
</dbReference>
<sequence>MTTTALDQHRHVNSTDARNDAIAAEIADRGVEFIYYQLVTLSGRSVAKVVPARHLRRNLVKGVQFHRTALTDLHVDRHGTLIGGGEEAPELTALPDLATFAILPWDPTIARFLCNAYEPDHFADVGGASMALCTRSVLQAAHADFTEATGLVLKSGCEPEMTWYGPGMEVSVRPGGGAAYQLSNLEMMRPIFTKVVSYATALGLDMIEGDYEDPGQLELNWMFDDCHRTADRLITYRQICHQVAKENGVKASFMAKPATGRMGNACHHNLSLWKGDENTFVEPGRHDLHLSKTALHAVGGILSHAAGATAVMASTVNSYKRFWDAGQFAPTSASWGWDNRTCTARISAVGRVEFKIPDASVNPYLSHTVLLAAIKDGLDNATDPGEPQTGNAAGGTHPALPLTLGDALTAFAADPVVSASLPRDLAEQYTAMKFDEWARACGAVTDFDRDMYLEFL</sequence>
<dbReference type="AlphaFoldDB" id="A0A7I9WGP0"/>
<dbReference type="InterPro" id="IPR008146">
    <property type="entry name" value="Gln_synth_cat_dom"/>
</dbReference>
<dbReference type="SUPFAM" id="SSF54368">
    <property type="entry name" value="Glutamine synthetase, N-terminal domain"/>
    <property type="match status" value="1"/>
</dbReference>
<dbReference type="Proteomes" id="UP000465241">
    <property type="component" value="Unassembled WGS sequence"/>
</dbReference>
<dbReference type="GO" id="GO:0006542">
    <property type="term" value="P:glutamine biosynthetic process"/>
    <property type="evidence" value="ECO:0007669"/>
    <property type="project" value="InterPro"/>
</dbReference>
<evidence type="ECO:0000256" key="2">
    <source>
        <dbReference type="ARBA" id="ARBA00022598"/>
    </source>
</evidence>
<dbReference type="PANTHER" id="PTHR43785">
    <property type="entry name" value="GAMMA-GLUTAMYLPUTRESCINE SYNTHETASE"/>
    <property type="match status" value="1"/>
</dbReference>
<evidence type="ECO:0000256" key="4">
    <source>
        <dbReference type="RuleBase" id="RU000384"/>
    </source>
</evidence>